<dbReference type="EC" id="2.3.1.183" evidence="4"/>
<gene>
    <name evidence="4" type="ORF">J2X05_004129</name>
</gene>
<keyword evidence="1 4" id="KW-0808">Transferase</keyword>
<dbReference type="SUPFAM" id="SSF55729">
    <property type="entry name" value="Acyl-CoA N-acyltransferases (Nat)"/>
    <property type="match status" value="1"/>
</dbReference>
<dbReference type="InterPro" id="IPR000182">
    <property type="entry name" value="GNAT_dom"/>
</dbReference>
<organism evidence="4 5">
    <name type="scientific">Cellvibrio fibrivorans</name>
    <dbReference type="NCBI Taxonomy" id="126350"/>
    <lineage>
        <taxon>Bacteria</taxon>
        <taxon>Pseudomonadati</taxon>
        <taxon>Pseudomonadota</taxon>
        <taxon>Gammaproteobacteria</taxon>
        <taxon>Cellvibrionales</taxon>
        <taxon>Cellvibrionaceae</taxon>
        <taxon>Cellvibrio</taxon>
    </lineage>
</organism>
<accession>A0ABU1V3U7</accession>
<dbReference type="PANTHER" id="PTHR43072">
    <property type="entry name" value="N-ACETYLTRANSFERASE"/>
    <property type="match status" value="1"/>
</dbReference>
<keyword evidence="5" id="KW-1185">Reference proteome</keyword>
<comment type="caution">
    <text evidence="4">The sequence shown here is derived from an EMBL/GenBank/DDBJ whole genome shotgun (WGS) entry which is preliminary data.</text>
</comment>
<keyword evidence="2 4" id="KW-0012">Acyltransferase</keyword>
<evidence type="ECO:0000259" key="3">
    <source>
        <dbReference type="PROSITE" id="PS51186"/>
    </source>
</evidence>
<dbReference type="CDD" id="cd04301">
    <property type="entry name" value="NAT_SF"/>
    <property type="match status" value="1"/>
</dbReference>
<reference evidence="4 5" key="1">
    <citation type="submission" date="2023-07" db="EMBL/GenBank/DDBJ databases">
        <title>Sorghum-associated microbial communities from plants grown in Nebraska, USA.</title>
        <authorList>
            <person name="Schachtman D."/>
        </authorList>
    </citation>
    <scope>NUCLEOTIDE SEQUENCE [LARGE SCALE GENOMIC DNA]</scope>
    <source>
        <strain evidence="4 5">BE190</strain>
    </source>
</reference>
<dbReference type="InterPro" id="IPR016181">
    <property type="entry name" value="Acyl_CoA_acyltransferase"/>
</dbReference>
<dbReference type="PANTHER" id="PTHR43072:SF23">
    <property type="entry name" value="UPF0039 PROTEIN C11D3.02C"/>
    <property type="match status" value="1"/>
</dbReference>
<dbReference type="GO" id="GO:0102971">
    <property type="term" value="F:phosphinothricin N-acetyltransferase activity"/>
    <property type="evidence" value="ECO:0007669"/>
    <property type="project" value="UniProtKB-EC"/>
</dbReference>
<dbReference type="PROSITE" id="PS51186">
    <property type="entry name" value="GNAT"/>
    <property type="match status" value="1"/>
</dbReference>
<proteinExistence type="predicted"/>
<evidence type="ECO:0000256" key="1">
    <source>
        <dbReference type="ARBA" id="ARBA00022679"/>
    </source>
</evidence>
<feature type="domain" description="N-acetyltransferase" evidence="3">
    <location>
        <begin position="1"/>
        <end position="161"/>
    </location>
</feature>
<name>A0ABU1V3U7_9GAMM</name>
<sequence length="161" mass="18454">MKIRPCTPNDTAAICAIYNHYIEHTVITFEEIPIAVAQMRERIAAYTQLYPWLVCEDAGEIVGYAYASKWKERSAYKHTAEVTVYLKHDATQKGYGSALYEELIAQLKAKGCHVLLGCLAIPNEPSAKLHERFGFKQIAHFTEVGRKFERWIDVGYWQKVL</sequence>
<protein>
    <submittedName>
        <fullName evidence="4">Phosphinothricin acetyltransferase</fullName>
        <ecNumber evidence="4">2.3.1.183</ecNumber>
    </submittedName>
</protein>
<dbReference type="Proteomes" id="UP001253595">
    <property type="component" value="Unassembled WGS sequence"/>
</dbReference>
<evidence type="ECO:0000256" key="2">
    <source>
        <dbReference type="ARBA" id="ARBA00023315"/>
    </source>
</evidence>
<dbReference type="EMBL" id="JAVDVX010000010">
    <property type="protein sequence ID" value="MDR7092089.1"/>
    <property type="molecule type" value="Genomic_DNA"/>
</dbReference>
<dbReference type="RefSeq" id="WP_310076107.1">
    <property type="nucleotide sequence ID" value="NZ_JAVDVX010000010.1"/>
</dbReference>
<dbReference type="Gene3D" id="3.40.630.30">
    <property type="match status" value="1"/>
</dbReference>
<dbReference type="NCBIfam" id="NF040504">
    <property type="entry name" value="resist_ArsN1b"/>
    <property type="match status" value="1"/>
</dbReference>
<dbReference type="Pfam" id="PF13420">
    <property type="entry name" value="Acetyltransf_4"/>
    <property type="match status" value="1"/>
</dbReference>
<evidence type="ECO:0000313" key="5">
    <source>
        <dbReference type="Proteomes" id="UP001253595"/>
    </source>
</evidence>
<evidence type="ECO:0000313" key="4">
    <source>
        <dbReference type="EMBL" id="MDR7092089.1"/>
    </source>
</evidence>